<dbReference type="Pfam" id="PF26113">
    <property type="entry name" value="GH16_XgeA"/>
    <property type="match status" value="1"/>
</dbReference>
<dbReference type="InterPro" id="IPR050546">
    <property type="entry name" value="Glycosyl_Hydrlase_16"/>
</dbReference>
<dbReference type="InterPro" id="IPR013320">
    <property type="entry name" value="ConA-like_dom_sf"/>
</dbReference>
<feature type="compositionally biased region" description="Low complexity" evidence="1">
    <location>
        <begin position="151"/>
        <end position="192"/>
    </location>
</feature>
<dbReference type="eggNOG" id="ENOG502RGZ1">
    <property type="taxonomic scope" value="Eukaryota"/>
</dbReference>
<dbReference type="AlphaFoldDB" id="I2FTF0"/>
<evidence type="ECO:0000313" key="5">
    <source>
        <dbReference type="Proteomes" id="UP000006174"/>
    </source>
</evidence>
<accession>I2FTF0</accession>
<organism evidence="4 5">
    <name type="scientific">Ustilago hordei</name>
    <name type="common">Barley covered smut fungus</name>
    <dbReference type="NCBI Taxonomy" id="120017"/>
    <lineage>
        <taxon>Eukaryota</taxon>
        <taxon>Fungi</taxon>
        <taxon>Dikarya</taxon>
        <taxon>Basidiomycota</taxon>
        <taxon>Ustilaginomycotina</taxon>
        <taxon>Ustilaginomycetes</taxon>
        <taxon>Ustilaginales</taxon>
        <taxon>Ustilaginaceae</taxon>
        <taxon>Ustilago</taxon>
    </lineage>
</organism>
<name>I2FTF0_USTHO</name>
<feature type="chain" id="PRO_5003658873" evidence="2">
    <location>
        <begin position="21"/>
        <end position="507"/>
    </location>
</feature>
<dbReference type="OMA" id="MYWSESD"/>
<proteinExistence type="predicted"/>
<dbReference type="PANTHER" id="PTHR10963:SF24">
    <property type="entry name" value="GLYCOSIDASE C21B10.07-RELATED"/>
    <property type="match status" value="1"/>
</dbReference>
<feature type="domain" description="GH16" evidence="3">
    <location>
        <begin position="158"/>
        <end position="460"/>
    </location>
</feature>
<dbReference type="STRING" id="1128400.I2FTF0"/>
<comment type="caution">
    <text evidence="4">The sequence shown here is derived from an EMBL/GenBank/DDBJ whole genome shotgun (WGS) entry which is preliminary data.</text>
</comment>
<dbReference type="SUPFAM" id="SSF49899">
    <property type="entry name" value="Concanavalin A-like lectins/glucanases"/>
    <property type="match status" value="1"/>
</dbReference>
<feature type="signal peptide" evidence="2">
    <location>
        <begin position="1"/>
        <end position="20"/>
    </location>
</feature>
<protein>
    <submittedName>
        <fullName evidence="4">Related to endo-1,3(4)-beta-glucanase</fullName>
    </submittedName>
</protein>
<evidence type="ECO:0000256" key="1">
    <source>
        <dbReference type="SAM" id="MobiDB-lite"/>
    </source>
</evidence>
<dbReference type="GO" id="GO:0009251">
    <property type="term" value="P:glucan catabolic process"/>
    <property type="evidence" value="ECO:0007669"/>
    <property type="project" value="TreeGrafter"/>
</dbReference>
<dbReference type="GO" id="GO:0004553">
    <property type="term" value="F:hydrolase activity, hydrolyzing O-glycosyl compounds"/>
    <property type="evidence" value="ECO:0007669"/>
    <property type="project" value="InterPro"/>
</dbReference>
<dbReference type="HOGENOM" id="CLU_016972_3_0_1"/>
<evidence type="ECO:0000259" key="3">
    <source>
        <dbReference type="PROSITE" id="PS51762"/>
    </source>
</evidence>
<dbReference type="CDD" id="cd02181">
    <property type="entry name" value="GH16_fungal_Lam16A_glucanase"/>
    <property type="match status" value="1"/>
</dbReference>
<sequence>MKYLSALALAFAAFISVASAGPEGLVAIPPGQGRSSRGVRSVITGHKIRSHVHHSRRQHHHVDLVHMDRRLNNATTNADDDEVAAIAASHNKRNTCSTKTKKTSAAYKAKGSNSNSSSGSSSNSNSNSNGDDSSSGSSSSSSSSGNGGNSGSSSSSSSSSSNSPSSSNSSSSNSNSGNGSSSSSSSSSASSSASTSKWKLVKSYAGSSFFDDMDFFTSADPTHGSITYVGKDQAYNQGLINSNNGKATMKITANNGWAQSVRINTKDSFTTGIFVLDAEHMPVGCGVWPAWWSTPTNPSGGWPNGGEIDIIEGVNDYSYNTYSVHTTGGCTVPSKPNMSGKFTLQDNRAYNCASDATGNQGCGVTSTKGNDFGVSYNKNGGGVHVMYWSESDGISIYFFSKGNVPDDISSGSPDPSNWGQPQAHWPATQCNIGNYFYNHVVVFTNTVCGDWAGSGSVWGNAMNGQSQSCQAMTGQGSCQAYLGNNPDMSDAYWTINSLKIYQTSRRS</sequence>
<dbReference type="Gene3D" id="2.60.120.200">
    <property type="match status" value="1"/>
</dbReference>
<reference evidence="4 5" key="1">
    <citation type="journal article" date="2012" name="Plant Cell">
        <title>Genome comparison of barley and maize smut fungi reveals targeted loss of RNA silencing components and species-specific presence of transposable elements.</title>
        <authorList>
            <person name="Laurie J.D."/>
            <person name="Ali S."/>
            <person name="Linning R."/>
            <person name="Mannhaupt G."/>
            <person name="Wong P."/>
            <person name="Gueldener U."/>
            <person name="Muensterkoetter M."/>
            <person name="Moore R."/>
            <person name="Kahmann R."/>
            <person name="Bakkeren G."/>
            <person name="Schirawski J."/>
        </authorList>
    </citation>
    <scope>NUCLEOTIDE SEQUENCE [LARGE SCALE GENOMIC DNA]</scope>
    <source>
        <strain evidence="5">Uh4875-4</strain>
    </source>
</reference>
<dbReference type="PROSITE" id="PS51762">
    <property type="entry name" value="GH16_2"/>
    <property type="match status" value="1"/>
</dbReference>
<keyword evidence="5" id="KW-1185">Reference proteome</keyword>
<evidence type="ECO:0000256" key="2">
    <source>
        <dbReference type="SAM" id="SignalP"/>
    </source>
</evidence>
<feature type="region of interest" description="Disordered" evidence="1">
    <location>
        <begin position="93"/>
        <end position="192"/>
    </location>
</feature>
<dbReference type="PANTHER" id="PTHR10963">
    <property type="entry name" value="GLYCOSYL HYDROLASE-RELATED"/>
    <property type="match status" value="1"/>
</dbReference>
<feature type="compositionally biased region" description="Low complexity" evidence="1">
    <location>
        <begin position="103"/>
        <end position="144"/>
    </location>
</feature>
<dbReference type="EMBL" id="CAGI01000152">
    <property type="protein sequence ID" value="CCF50193.1"/>
    <property type="molecule type" value="Genomic_DNA"/>
</dbReference>
<keyword evidence="2" id="KW-0732">Signal</keyword>
<dbReference type="Proteomes" id="UP000006174">
    <property type="component" value="Unassembled WGS sequence"/>
</dbReference>
<dbReference type="OrthoDB" id="192832at2759"/>
<dbReference type="InterPro" id="IPR000757">
    <property type="entry name" value="Beta-glucanase-like"/>
</dbReference>
<evidence type="ECO:0000313" key="4">
    <source>
        <dbReference type="EMBL" id="CCF50193.1"/>
    </source>
</evidence>
<gene>
    <name evidence="4" type="ORF">UHOR_07211</name>
</gene>